<keyword evidence="2" id="KW-0812">Transmembrane</keyword>
<dbReference type="OrthoDB" id="10216026at2759"/>
<dbReference type="Proteomes" id="UP000838412">
    <property type="component" value="Chromosome 1"/>
</dbReference>
<evidence type="ECO:0000256" key="1">
    <source>
        <dbReference type="SAM" id="MobiDB-lite"/>
    </source>
</evidence>
<feature type="compositionally biased region" description="Polar residues" evidence="1">
    <location>
        <begin position="40"/>
        <end position="51"/>
    </location>
</feature>
<proteinExistence type="predicted"/>
<dbReference type="AlphaFoldDB" id="A0A8J9W143"/>
<gene>
    <name evidence="3" type="primary">Hypp23</name>
    <name evidence="3" type="ORF">BLAG_LOCUS42</name>
</gene>
<reference evidence="3" key="1">
    <citation type="submission" date="2022-01" db="EMBL/GenBank/DDBJ databases">
        <authorList>
            <person name="Braso-Vives M."/>
        </authorList>
    </citation>
    <scope>NUCLEOTIDE SEQUENCE</scope>
</reference>
<sequence>MFGMDKDIYEEACAVSTSGILTTRPAPPTVAATVLNATAETSGQSETSTDDAATGNIPGVSMRSPGQPRVCTSAMMKTVSALSLVLNCCLLGTVIFLVVAVSGLKLSTRQLDKNMGMTTAYLMSISERLQQAFLRGYGSSLHQAFLRGYGSCLHQAFLRGYGSSLHQAFLRGYGSSLPQAFLRGYGSSLHQAFLRGYGSSLPQAFLRGYGSSLHQAFLRGYGSSLHQAFLRGNGSCLHQAFLRGY</sequence>
<protein>
    <submittedName>
        <fullName evidence="3">Hypp23 protein</fullName>
    </submittedName>
</protein>
<dbReference type="EMBL" id="OV696686">
    <property type="protein sequence ID" value="CAH1224740.1"/>
    <property type="molecule type" value="Genomic_DNA"/>
</dbReference>
<name>A0A8J9W143_BRALA</name>
<feature type="transmembrane region" description="Helical" evidence="2">
    <location>
        <begin position="84"/>
        <end position="104"/>
    </location>
</feature>
<evidence type="ECO:0000256" key="2">
    <source>
        <dbReference type="SAM" id="Phobius"/>
    </source>
</evidence>
<feature type="region of interest" description="Disordered" evidence="1">
    <location>
        <begin position="39"/>
        <end position="59"/>
    </location>
</feature>
<keyword evidence="2" id="KW-1133">Transmembrane helix</keyword>
<evidence type="ECO:0000313" key="4">
    <source>
        <dbReference type="Proteomes" id="UP000838412"/>
    </source>
</evidence>
<evidence type="ECO:0000313" key="3">
    <source>
        <dbReference type="EMBL" id="CAH1224740.1"/>
    </source>
</evidence>
<keyword evidence="2" id="KW-0472">Membrane</keyword>
<organism evidence="3 4">
    <name type="scientific">Branchiostoma lanceolatum</name>
    <name type="common">Common lancelet</name>
    <name type="synonym">Amphioxus lanceolatum</name>
    <dbReference type="NCBI Taxonomy" id="7740"/>
    <lineage>
        <taxon>Eukaryota</taxon>
        <taxon>Metazoa</taxon>
        <taxon>Chordata</taxon>
        <taxon>Cephalochordata</taxon>
        <taxon>Leptocardii</taxon>
        <taxon>Amphioxiformes</taxon>
        <taxon>Branchiostomatidae</taxon>
        <taxon>Branchiostoma</taxon>
    </lineage>
</organism>
<accession>A0A8J9W143</accession>
<keyword evidence="4" id="KW-1185">Reference proteome</keyword>